<reference evidence="2" key="1">
    <citation type="submission" date="2020-08" db="EMBL/GenBank/DDBJ databases">
        <title>Multicomponent nature underlies the extraordinary mechanical properties of spider dragline silk.</title>
        <authorList>
            <person name="Kono N."/>
            <person name="Nakamura H."/>
            <person name="Mori M."/>
            <person name="Yoshida Y."/>
            <person name="Ohtoshi R."/>
            <person name="Malay A.D."/>
            <person name="Moran D.A.P."/>
            <person name="Tomita M."/>
            <person name="Numata K."/>
            <person name="Arakawa K."/>
        </authorList>
    </citation>
    <scope>NUCLEOTIDE SEQUENCE</scope>
</reference>
<feature type="region of interest" description="Disordered" evidence="1">
    <location>
        <begin position="67"/>
        <end position="94"/>
    </location>
</feature>
<dbReference type="EMBL" id="BMAU01021224">
    <property type="protein sequence ID" value="GFY01037.1"/>
    <property type="molecule type" value="Genomic_DNA"/>
</dbReference>
<name>A0A8X6RSN2_TRICX</name>
<evidence type="ECO:0000313" key="3">
    <source>
        <dbReference type="Proteomes" id="UP000887159"/>
    </source>
</evidence>
<evidence type="ECO:0000256" key="1">
    <source>
        <dbReference type="SAM" id="MobiDB-lite"/>
    </source>
</evidence>
<comment type="caution">
    <text evidence="2">The sequence shown here is derived from an EMBL/GenBank/DDBJ whole genome shotgun (WGS) entry which is preliminary data.</text>
</comment>
<proteinExistence type="predicted"/>
<organism evidence="2 3">
    <name type="scientific">Trichonephila clavipes</name>
    <name type="common">Golden silk orbweaver</name>
    <name type="synonym">Nephila clavipes</name>
    <dbReference type="NCBI Taxonomy" id="2585209"/>
    <lineage>
        <taxon>Eukaryota</taxon>
        <taxon>Metazoa</taxon>
        <taxon>Ecdysozoa</taxon>
        <taxon>Arthropoda</taxon>
        <taxon>Chelicerata</taxon>
        <taxon>Arachnida</taxon>
        <taxon>Araneae</taxon>
        <taxon>Araneomorphae</taxon>
        <taxon>Entelegynae</taxon>
        <taxon>Araneoidea</taxon>
        <taxon>Nephilidae</taxon>
        <taxon>Trichonephila</taxon>
    </lineage>
</organism>
<dbReference type="AlphaFoldDB" id="A0A8X6RSN2"/>
<dbReference type="Proteomes" id="UP000887159">
    <property type="component" value="Unassembled WGS sequence"/>
</dbReference>
<gene>
    <name evidence="2" type="ORF">TNCV_1364421</name>
</gene>
<accession>A0A8X6RSN2</accession>
<evidence type="ECO:0000313" key="2">
    <source>
        <dbReference type="EMBL" id="GFY01037.1"/>
    </source>
</evidence>
<protein>
    <submittedName>
        <fullName evidence="2">Uncharacterized protein</fullName>
    </submittedName>
</protein>
<keyword evidence="3" id="KW-1185">Reference proteome</keyword>
<sequence length="94" mass="11263">MTRIPHHTNQFARRQYYGGCNWRNDQSQHPDAITDSRYNAYSPQFLSPSYHHQSFSLQRPTVYPRSRRLQQRPTVFRPDAQLSTPVKEHEKIIH</sequence>